<protein>
    <recommendedName>
        <fullName evidence="2">MAGE domain-containing protein</fullName>
    </recommendedName>
</protein>
<dbReference type="Pfam" id="PF01454">
    <property type="entry name" value="MAGE"/>
    <property type="match status" value="1"/>
</dbReference>
<dbReference type="InParanoid" id="C4JZF3"/>
<dbReference type="OrthoDB" id="205198at2759"/>
<dbReference type="AlphaFoldDB" id="C4JZF3"/>
<feature type="region of interest" description="Disordered" evidence="1">
    <location>
        <begin position="299"/>
        <end position="340"/>
    </location>
</feature>
<dbReference type="EMBL" id="CH476619">
    <property type="protein sequence ID" value="EEP82689.1"/>
    <property type="molecule type" value="Genomic_DNA"/>
</dbReference>
<dbReference type="VEuPathDB" id="FungiDB:UREG_07554"/>
<dbReference type="HOGENOM" id="CLU_048908_1_0_1"/>
<organism evidence="3 4">
    <name type="scientific">Uncinocarpus reesii (strain UAMH 1704)</name>
    <dbReference type="NCBI Taxonomy" id="336963"/>
    <lineage>
        <taxon>Eukaryota</taxon>
        <taxon>Fungi</taxon>
        <taxon>Dikarya</taxon>
        <taxon>Ascomycota</taxon>
        <taxon>Pezizomycotina</taxon>
        <taxon>Eurotiomycetes</taxon>
        <taxon>Eurotiomycetidae</taxon>
        <taxon>Onygenales</taxon>
        <taxon>Onygenaceae</taxon>
        <taxon>Uncinocarpus</taxon>
    </lineage>
</organism>
<accession>C4JZF3</accession>
<proteinExistence type="predicted"/>
<dbReference type="GO" id="GO:0006281">
    <property type="term" value="P:DNA repair"/>
    <property type="evidence" value="ECO:0007669"/>
    <property type="project" value="TreeGrafter"/>
</dbReference>
<feature type="compositionally biased region" description="Polar residues" evidence="1">
    <location>
        <begin position="308"/>
        <end position="320"/>
    </location>
</feature>
<dbReference type="Gene3D" id="1.10.10.1200">
    <property type="entry name" value="MAGE homology domain, winged helix WH1 motif"/>
    <property type="match status" value="1"/>
</dbReference>
<dbReference type="InterPro" id="IPR037445">
    <property type="entry name" value="MAGE"/>
</dbReference>
<dbReference type="Gene3D" id="1.10.10.1210">
    <property type="entry name" value="MAGE homology domain, winged helix WH2 motif"/>
    <property type="match status" value="1"/>
</dbReference>
<dbReference type="STRING" id="336963.C4JZF3"/>
<sequence length="340" mass="37978">MPAARKRRVADVDDDSPVETPDRTEPEQTRNRRRTATESPVDSGSDEEDDTQLGATQILGVNPLVKKMVRLALASEYSRQPIRRSDISQKVLGERSRQFKPVFAEAQKVLKDIFGMEMVEQPMKEKLSVSQRRAAQRAEKASSSSKSWTLVSTLPSKYRIPEILPPSKAPSSTIESSYIAIYTFIISLITLSGGAIQEQKLERYLRRVHADNYTPIDRTEKLLARLCKEGYIVRNRDVSGGEEVVEYLVGPRGKVEVGLDGVAGMAREVFGFGKINPGPEAQDEEVMREFEKRLERSLGISRQAEAGATQQQASAPVQNEQTRRRSRRGADVDHDGDYAG</sequence>
<dbReference type="InterPro" id="IPR002190">
    <property type="entry name" value="MHD_dom"/>
</dbReference>
<evidence type="ECO:0000313" key="3">
    <source>
        <dbReference type="EMBL" id="EEP82689.1"/>
    </source>
</evidence>
<dbReference type="KEGG" id="ure:UREG_07554"/>
<feature type="region of interest" description="Disordered" evidence="1">
    <location>
        <begin position="1"/>
        <end position="55"/>
    </location>
</feature>
<evidence type="ECO:0000256" key="1">
    <source>
        <dbReference type="SAM" id="MobiDB-lite"/>
    </source>
</evidence>
<feature type="compositionally biased region" description="Basic and acidic residues" evidence="1">
    <location>
        <begin position="328"/>
        <end position="340"/>
    </location>
</feature>
<gene>
    <name evidence="3" type="ORF">UREG_07554</name>
</gene>
<name>C4JZF3_UNCRE</name>
<feature type="domain" description="MAGE" evidence="2">
    <location>
        <begin position="61"/>
        <end position="120"/>
    </location>
</feature>
<dbReference type="InterPro" id="IPR041898">
    <property type="entry name" value="MAGE_WH1"/>
</dbReference>
<reference evidence="4" key="1">
    <citation type="journal article" date="2009" name="Genome Res.">
        <title>Comparative genomic analyses of the human fungal pathogens Coccidioides and their relatives.</title>
        <authorList>
            <person name="Sharpton T.J."/>
            <person name="Stajich J.E."/>
            <person name="Rounsley S.D."/>
            <person name="Gardner M.J."/>
            <person name="Wortman J.R."/>
            <person name="Jordar V.S."/>
            <person name="Maiti R."/>
            <person name="Kodira C.D."/>
            <person name="Neafsey D.E."/>
            <person name="Zeng Q."/>
            <person name="Hung C.-Y."/>
            <person name="McMahan C."/>
            <person name="Muszewska A."/>
            <person name="Grynberg M."/>
            <person name="Mandel M.A."/>
            <person name="Kellner E.M."/>
            <person name="Barker B.M."/>
            <person name="Galgiani J.N."/>
            <person name="Orbach M.J."/>
            <person name="Kirkland T.N."/>
            <person name="Cole G.T."/>
            <person name="Henn M.R."/>
            <person name="Birren B.W."/>
            <person name="Taylor J.W."/>
        </authorList>
    </citation>
    <scope>NUCLEOTIDE SEQUENCE [LARGE SCALE GENOMIC DNA]</scope>
    <source>
        <strain evidence="4">UAMH 1704</strain>
    </source>
</reference>
<evidence type="ECO:0000259" key="2">
    <source>
        <dbReference type="PROSITE" id="PS50838"/>
    </source>
</evidence>
<dbReference type="InterPro" id="IPR041899">
    <property type="entry name" value="MAGE_WH2"/>
</dbReference>
<keyword evidence="4" id="KW-1185">Reference proteome</keyword>
<dbReference type="RefSeq" id="XP_002582781.1">
    <property type="nucleotide sequence ID" value="XM_002582735.1"/>
</dbReference>
<dbReference type="Proteomes" id="UP000002058">
    <property type="component" value="Unassembled WGS sequence"/>
</dbReference>
<dbReference type="GeneID" id="8443924"/>
<dbReference type="SMART" id="SM01373">
    <property type="entry name" value="MAGE"/>
    <property type="match status" value="1"/>
</dbReference>
<evidence type="ECO:0000313" key="4">
    <source>
        <dbReference type="Proteomes" id="UP000002058"/>
    </source>
</evidence>
<dbReference type="GO" id="GO:0005634">
    <property type="term" value="C:nucleus"/>
    <property type="evidence" value="ECO:0007669"/>
    <property type="project" value="TreeGrafter"/>
</dbReference>
<dbReference type="PANTHER" id="PTHR11736">
    <property type="entry name" value="MELANOMA-ASSOCIATED ANTIGEN MAGE ANTIGEN"/>
    <property type="match status" value="1"/>
</dbReference>
<dbReference type="eggNOG" id="KOG4562">
    <property type="taxonomic scope" value="Eukaryota"/>
</dbReference>
<dbReference type="OMA" id="GMQMVEQ"/>
<feature type="compositionally biased region" description="Basic and acidic residues" evidence="1">
    <location>
        <begin position="20"/>
        <end position="30"/>
    </location>
</feature>
<dbReference type="FunCoup" id="C4JZF3">
    <property type="interactions" value="26"/>
</dbReference>
<dbReference type="PROSITE" id="PS50838">
    <property type="entry name" value="MAGE"/>
    <property type="match status" value="1"/>
</dbReference>
<dbReference type="PANTHER" id="PTHR11736:SF14">
    <property type="entry name" value="NSE3 HOMOLOG, SMC5-SMC6 COMPLEX COMPONENT"/>
    <property type="match status" value="1"/>
</dbReference>